<dbReference type="GO" id="GO:0008713">
    <property type="term" value="F:ADP-heptose-lipopolysaccharide heptosyltransferase activity"/>
    <property type="evidence" value="ECO:0007669"/>
    <property type="project" value="TreeGrafter"/>
</dbReference>
<evidence type="ECO:0000256" key="1">
    <source>
        <dbReference type="ARBA" id="ARBA00022676"/>
    </source>
</evidence>
<dbReference type="Proteomes" id="UP000234328">
    <property type="component" value="Unassembled WGS sequence"/>
</dbReference>
<evidence type="ECO:0000256" key="2">
    <source>
        <dbReference type="ARBA" id="ARBA00022679"/>
    </source>
</evidence>
<dbReference type="GO" id="GO:0005829">
    <property type="term" value="C:cytosol"/>
    <property type="evidence" value="ECO:0007669"/>
    <property type="project" value="TreeGrafter"/>
</dbReference>
<dbReference type="InterPro" id="IPR002201">
    <property type="entry name" value="Glyco_trans_9"/>
</dbReference>
<dbReference type="SUPFAM" id="SSF53756">
    <property type="entry name" value="UDP-Glycosyltransferase/glycogen phosphorylase"/>
    <property type="match status" value="1"/>
</dbReference>
<dbReference type="PANTHER" id="PTHR30160:SF7">
    <property type="entry name" value="ADP-HEPTOSE--LPS HEPTOSYLTRANSFERASE 2"/>
    <property type="match status" value="1"/>
</dbReference>
<sequence length="318" mass="34861">MPNLSAIYVRLPNWIGDVCMSLPSLHALLNTRLPIVVCARPWARDLLSAYKLGGFIEMKGRWREDRATVHAFRKKAQHAHPRGLLLTDSLSSAMVFKFAGVPSAGYRDDGRSLILRWPINKPAARLHAVESWYFITSQALKRWNQLPPPADPPPSLGLQLTDRHRAEAMHALGGADLSAGQFILIAPTATGLHRGKAKVWPHFDALTRSLQQRGYKVAMCPPATEAEAARTNAPTAICLPPLRLGAFATLTRLASLVVCNDSGVSHLAAATNARQLSLFGVTQRERTGPWSENASCLGSAHAWPTLEETEQRVLVLLQ</sequence>
<organism evidence="3 4">
    <name type="scientific">Pollutimonas nitritireducens</name>
    <dbReference type="NCBI Taxonomy" id="2045209"/>
    <lineage>
        <taxon>Bacteria</taxon>
        <taxon>Pseudomonadati</taxon>
        <taxon>Pseudomonadota</taxon>
        <taxon>Betaproteobacteria</taxon>
        <taxon>Burkholderiales</taxon>
        <taxon>Alcaligenaceae</taxon>
        <taxon>Pollutimonas</taxon>
    </lineage>
</organism>
<dbReference type="Pfam" id="PF01075">
    <property type="entry name" value="Glyco_transf_9"/>
    <property type="match status" value="1"/>
</dbReference>
<dbReference type="InterPro" id="IPR051199">
    <property type="entry name" value="LPS_LOS_Heptosyltrfase"/>
</dbReference>
<evidence type="ECO:0000313" key="4">
    <source>
        <dbReference type="Proteomes" id="UP000234328"/>
    </source>
</evidence>
<dbReference type="RefSeq" id="WP_102068424.1">
    <property type="nucleotide sequence ID" value="NZ_PDNV01000002.1"/>
</dbReference>
<keyword evidence="1" id="KW-0328">Glycosyltransferase</keyword>
<accession>A0A2N4UJA9</accession>
<name>A0A2N4UJA9_9BURK</name>
<dbReference type="Gene3D" id="3.40.50.2000">
    <property type="entry name" value="Glycogen Phosphorylase B"/>
    <property type="match status" value="2"/>
</dbReference>
<keyword evidence="2 3" id="KW-0808">Transferase</keyword>
<dbReference type="OrthoDB" id="9797795at2"/>
<dbReference type="PANTHER" id="PTHR30160">
    <property type="entry name" value="TETRAACYLDISACCHARIDE 4'-KINASE-RELATED"/>
    <property type="match status" value="1"/>
</dbReference>
<protein>
    <submittedName>
        <fullName evidence="3">Heptosyltransferase</fullName>
    </submittedName>
</protein>
<keyword evidence="4" id="KW-1185">Reference proteome</keyword>
<dbReference type="EMBL" id="PDNV01000002">
    <property type="protein sequence ID" value="PLC55099.1"/>
    <property type="molecule type" value="Genomic_DNA"/>
</dbReference>
<proteinExistence type="predicted"/>
<dbReference type="AlphaFoldDB" id="A0A2N4UJA9"/>
<evidence type="ECO:0000313" key="3">
    <source>
        <dbReference type="EMBL" id="PLC55099.1"/>
    </source>
</evidence>
<gene>
    <name evidence="3" type="ORF">CR155_02485</name>
</gene>
<comment type="caution">
    <text evidence="3">The sequence shown here is derived from an EMBL/GenBank/DDBJ whole genome shotgun (WGS) entry which is preliminary data.</text>
</comment>
<dbReference type="GO" id="GO:0009244">
    <property type="term" value="P:lipopolysaccharide core region biosynthetic process"/>
    <property type="evidence" value="ECO:0007669"/>
    <property type="project" value="TreeGrafter"/>
</dbReference>
<reference evidence="3 4" key="1">
    <citation type="submission" date="2017-10" db="EMBL/GenBank/DDBJ databases">
        <title>Two draft genome sequences of Pusillimonas sp. strains isolated from a nitrate- and radionuclide-contaminated groundwater in Russia.</title>
        <authorList>
            <person name="Grouzdev D.S."/>
            <person name="Tourova T.P."/>
            <person name="Goeva M.A."/>
            <person name="Babich T.L."/>
            <person name="Sokolova D.S."/>
            <person name="Abdullin R."/>
            <person name="Poltaraus A.B."/>
            <person name="Toshchakov S.V."/>
            <person name="Nazina T.N."/>
        </authorList>
    </citation>
    <scope>NUCLEOTIDE SEQUENCE [LARGE SCALE GENOMIC DNA]</scope>
    <source>
        <strain evidence="3 4">JR1/69-2-13</strain>
    </source>
</reference>